<proteinExistence type="evidence at transcript level"/>
<feature type="region of interest" description="Disordered" evidence="1">
    <location>
        <begin position="137"/>
        <end position="156"/>
    </location>
</feature>
<feature type="signal peptide" evidence="2">
    <location>
        <begin position="1"/>
        <end position="29"/>
    </location>
</feature>
<dbReference type="EMBL" id="AB817256">
    <property type="protein sequence ID" value="BAO00953.1"/>
    <property type="molecule type" value="mRNA"/>
</dbReference>
<keyword evidence="2" id="KW-0732">Signal</keyword>
<sequence>MREQRCCFRMVAAAVPLMLAMVMEMGARAAAMEAFSEKDLDNYYKRMYDFGLGKRAYVYSANKRPMYDFGIGKRDNNRQRMYAFGLGKRAEETPEDESPTGLHTLPWKRALKAYEFGLGKRAAAPQKLYSFGLGKRGAYSDEEDEDDSDVMEKRSR</sequence>
<gene>
    <name evidence="3" type="primary">ast</name>
</gene>
<feature type="compositionally biased region" description="Acidic residues" evidence="1">
    <location>
        <begin position="140"/>
        <end position="149"/>
    </location>
</feature>
<evidence type="ECO:0000256" key="2">
    <source>
        <dbReference type="SAM" id="SignalP"/>
    </source>
</evidence>
<evidence type="ECO:0000256" key="1">
    <source>
        <dbReference type="SAM" id="MobiDB-lite"/>
    </source>
</evidence>
<evidence type="ECO:0000313" key="3">
    <source>
        <dbReference type="EMBL" id="BAO00953.1"/>
    </source>
</evidence>
<dbReference type="OrthoDB" id="10067964at2759"/>
<name>U3U9Y0_NILLU</name>
<reference evidence="3" key="1">
    <citation type="journal article" date="2014" name="Peptides">
        <title>Transcriptome analysis of neuropeptides and G-protein coupled receptors (GPCRs) for neuropeptides in the brown planthopper Nilaparvata lugens.</title>
        <authorList>
            <person name="Tanaka Y."/>
            <person name="Suetsugu Y."/>
            <person name="Yamamoto K."/>
            <person name="Noda H."/>
            <person name="Shinoda T."/>
        </authorList>
    </citation>
    <scope>NUCLEOTIDE SEQUENCE</scope>
</reference>
<protein>
    <submittedName>
        <fullName evidence="3">FGLa-related allatostatin</fullName>
    </submittedName>
</protein>
<feature type="chain" id="PRO_5004648932" evidence="2">
    <location>
        <begin position="30"/>
        <end position="156"/>
    </location>
</feature>
<organism evidence="3">
    <name type="scientific">Nilaparvata lugens</name>
    <name type="common">Brown planthopper</name>
    <dbReference type="NCBI Taxonomy" id="108931"/>
    <lineage>
        <taxon>Eukaryota</taxon>
        <taxon>Metazoa</taxon>
        <taxon>Ecdysozoa</taxon>
        <taxon>Arthropoda</taxon>
        <taxon>Hexapoda</taxon>
        <taxon>Insecta</taxon>
        <taxon>Pterygota</taxon>
        <taxon>Neoptera</taxon>
        <taxon>Paraneoptera</taxon>
        <taxon>Hemiptera</taxon>
        <taxon>Auchenorrhyncha</taxon>
        <taxon>Fulgoroidea</taxon>
        <taxon>Delphacidae</taxon>
        <taxon>Delphacinae</taxon>
        <taxon>Nilaparvata</taxon>
    </lineage>
</organism>
<dbReference type="AlphaFoldDB" id="U3U9Y0"/>
<accession>U3U9Y0</accession>